<evidence type="ECO:0000256" key="7">
    <source>
        <dbReference type="ARBA" id="ARBA00022989"/>
    </source>
</evidence>
<evidence type="ECO:0000256" key="2">
    <source>
        <dbReference type="ARBA" id="ARBA00006175"/>
    </source>
</evidence>
<keyword evidence="4" id="KW-0813">Transport</keyword>
<reference evidence="9" key="1">
    <citation type="submission" date="2019-02" db="EMBL/GenBank/DDBJ databases">
        <title>The glycerate-3-kinase induces the remolding of cell-wall structure and composition to promote the virulence of fungus (Metarhizium acridum) to locusts.</title>
        <authorList>
            <person name="Tong X."/>
        </authorList>
    </citation>
    <scope>NUCLEOTIDE SEQUENCE</scope>
</reference>
<name>A0A6G5XGS4_LOCMI</name>
<evidence type="ECO:0000256" key="6">
    <source>
        <dbReference type="ARBA" id="ARBA00022737"/>
    </source>
</evidence>
<keyword evidence="8" id="KW-0472">Membrane</keyword>
<dbReference type="GO" id="GO:0015267">
    <property type="term" value="F:channel activity"/>
    <property type="evidence" value="ECO:0007669"/>
    <property type="project" value="InterPro"/>
</dbReference>
<dbReference type="InterPro" id="IPR000425">
    <property type="entry name" value="MIP"/>
</dbReference>
<evidence type="ECO:0000256" key="3">
    <source>
        <dbReference type="ARBA" id="ARBA00011881"/>
    </source>
</evidence>
<comment type="subunit">
    <text evidence="3">Homotetramer.</text>
</comment>
<evidence type="ECO:0000313" key="9">
    <source>
        <dbReference type="EMBL" id="QGW35751.1"/>
    </source>
</evidence>
<evidence type="ECO:0000256" key="8">
    <source>
        <dbReference type="ARBA" id="ARBA00023136"/>
    </source>
</evidence>
<dbReference type="InterPro" id="IPR034294">
    <property type="entry name" value="Aquaporin_transptr"/>
</dbReference>
<organism evidence="9">
    <name type="scientific">Locusta migratoria migratoria</name>
    <name type="common">Asiatic migratory locust</name>
    <dbReference type="NCBI Taxonomy" id="238695"/>
    <lineage>
        <taxon>Eukaryota</taxon>
        <taxon>Metazoa</taxon>
        <taxon>Ecdysozoa</taxon>
        <taxon>Arthropoda</taxon>
        <taxon>Hexapoda</taxon>
        <taxon>Insecta</taxon>
        <taxon>Pterygota</taxon>
        <taxon>Neoptera</taxon>
        <taxon>Polyneoptera</taxon>
        <taxon>Orthoptera</taxon>
        <taxon>Caelifera</taxon>
        <taxon>Acrididea</taxon>
        <taxon>Acridomorpha</taxon>
        <taxon>Acridoidea</taxon>
        <taxon>Acrididae</taxon>
        <taxon>Oedipodinae</taxon>
        <taxon>Locusta</taxon>
    </lineage>
</organism>
<dbReference type="PANTHER" id="PTHR19139:SF291">
    <property type="entry name" value="AQUAPORIN"/>
    <property type="match status" value="1"/>
</dbReference>
<dbReference type="PANTHER" id="PTHR19139">
    <property type="entry name" value="AQUAPORIN TRANSPORTER"/>
    <property type="match status" value="1"/>
</dbReference>
<comment type="similarity">
    <text evidence="2">Belongs to the MIP/aquaporin (TC 1.A.8) family.</text>
</comment>
<protein>
    <submittedName>
        <fullName evidence="9">Aquaporin AQPAn.G</fullName>
    </submittedName>
</protein>
<sequence>MTCAPRPVSLIGLGLTQVTTSSLRGAKAIIGLHEVTDTRTIWRQLAAEFLGTFFLVLLGCGSTTAQWTEGYAPTTVQIALTFGLAVATIAQVRPQPVHTYRGVSSRYFSCLLAV</sequence>
<dbReference type="GO" id="GO:0005886">
    <property type="term" value="C:plasma membrane"/>
    <property type="evidence" value="ECO:0007669"/>
    <property type="project" value="TreeGrafter"/>
</dbReference>
<dbReference type="Gene3D" id="1.20.1080.10">
    <property type="entry name" value="Glycerol uptake facilitator protein"/>
    <property type="match status" value="1"/>
</dbReference>
<evidence type="ECO:0000256" key="1">
    <source>
        <dbReference type="ARBA" id="ARBA00004141"/>
    </source>
</evidence>
<keyword evidence="5" id="KW-0812">Transmembrane</keyword>
<accession>A0A6G5XGS4</accession>
<proteinExistence type="evidence at transcript level"/>
<evidence type="ECO:0000256" key="5">
    <source>
        <dbReference type="ARBA" id="ARBA00022692"/>
    </source>
</evidence>
<dbReference type="EMBL" id="MK577491">
    <property type="protein sequence ID" value="QGW35751.1"/>
    <property type="molecule type" value="mRNA"/>
</dbReference>
<dbReference type="InterPro" id="IPR023271">
    <property type="entry name" value="Aquaporin-like"/>
</dbReference>
<keyword evidence="6" id="KW-0677">Repeat</keyword>
<dbReference type="SUPFAM" id="SSF81338">
    <property type="entry name" value="Aquaporin-like"/>
    <property type="match status" value="1"/>
</dbReference>
<evidence type="ECO:0000256" key="4">
    <source>
        <dbReference type="ARBA" id="ARBA00022448"/>
    </source>
</evidence>
<dbReference type="Pfam" id="PF00230">
    <property type="entry name" value="MIP"/>
    <property type="match status" value="1"/>
</dbReference>
<comment type="subcellular location">
    <subcellularLocation>
        <location evidence="1">Membrane</location>
        <topology evidence="1">Multi-pass membrane protein</topology>
    </subcellularLocation>
</comment>
<keyword evidence="7" id="KW-1133">Transmembrane helix</keyword>
<dbReference type="AlphaFoldDB" id="A0A6G5XGS4"/>